<dbReference type="PANTHER" id="PTHR43046:SF14">
    <property type="entry name" value="MUTT_NUDIX FAMILY PROTEIN"/>
    <property type="match status" value="1"/>
</dbReference>
<dbReference type="EMBL" id="LCIB01000005">
    <property type="protein sequence ID" value="KKT47637.1"/>
    <property type="molecule type" value="Genomic_DNA"/>
</dbReference>
<organism evidence="4 5">
    <name type="scientific">Candidatus Gottesmanbacteria bacterium GW2011_GWA2_44_17</name>
    <dbReference type="NCBI Taxonomy" id="1618444"/>
    <lineage>
        <taxon>Bacteria</taxon>
        <taxon>Candidatus Gottesmaniibacteriota</taxon>
    </lineage>
</organism>
<evidence type="ECO:0000256" key="2">
    <source>
        <dbReference type="ARBA" id="ARBA00022801"/>
    </source>
</evidence>
<evidence type="ECO:0000259" key="3">
    <source>
        <dbReference type="PROSITE" id="PS51462"/>
    </source>
</evidence>
<comment type="caution">
    <text evidence="4">The sequence shown here is derived from an EMBL/GenBank/DDBJ whole genome shotgun (WGS) entry which is preliminary data.</text>
</comment>
<dbReference type="PROSITE" id="PS00893">
    <property type="entry name" value="NUDIX_BOX"/>
    <property type="match status" value="1"/>
</dbReference>
<sequence length="153" mass="17761">MRLLLFLWKILPFSRKLQLLLMRLLQDEFLIGVSGVILNQKEEILLFKHSYRQIPWSLPGGYLKGKEHPREGLQREIFEESGLTVKINQVLKTRTDRQTARLEICYKGSFYGGFFKPSSEVTAAKFFPLDKLPLIPRDQLLLIQKASLTKNKG</sequence>
<comment type="cofactor">
    <cofactor evidence="1">
        <name>Mg(2+)</name>
        <dbReference type="ChEBI" id="CHEBI:18420"/>
    </cofactor>
</comment>
<dbReference type="GO" id="GO:0016787">
    <property type="term" value="F:hydrolase activity"/>
    <property type="evidence" value="ECO:0007669"/>
    <property type="project" value="UniProtKB-KW"/>
</dbReference>
<dbReference type="Pfam" id="PF00293">
    <property type="entry name" value="NUDIX"/>
    <property type="match status" value="1"/>
</dbReference>
<dbReference type="PROSITE" id="PS51462">
    <property type="entry name" value="NUDIX"/>
    <property type="match status" value="1"/>
</dbReference>
<gene>
    <name evidence="4" type="ORF">UW37_C0005G0025</name>
</gene>
<protein>
    <submittedName>
        <fullName evidence="4">NUDIX hydrolase</fullName>
    </submittedName>
</protein>
<dbReference type="InterPro" id="IPR000086">
    <property type="entry name" value="NUDIX_hydrolase_dom"/>
</dbReference>
<reference evidence="4 5" key="1">
    <citation type="journal article" date="2015" name="Nature">
        <title>rRNA introns, odd ribosomes, and small enigmatic genomes across a large radiation of phyla.</title>
        <authorList>
            <person name="Brown C.T."/>
            <person name="Hug L.A."/>
            <person name="Thomas B.C."/>
            <person name="Sharon I."/>
            <person name="Castelle C.J."/>
            <person name="Singh A."/>
            <person name="Wilkins M.J."/>
            <person name="Williams K.H."/>
            <person name="Banfield J.F."/>
        </authorList>
    </citation>
    <scope>NUCLEOTIDE SEQUENCE [LARGE SCALE GENOMIC DNA]</scope>
</reference>
<keyword evidence="2 4" id="KW-0378">Hydrolase</keyword>
<dbReference type="InterPro" id="IPR020084">
    <property type="entry name" value="NUDIX_hydrolase_CS"/>
</dbReference>
<dbReference type="Gene3D" id="3.90.79.10">
    <property type="entry name" value="Nucleoside Triphosphate Pyrophosphohydrolase"/>
    <property type="match status" value="1"/>
</dbReference>
<evidence type="ECO:0000313" key="4">
    <source>
        <dbReference type="EMBL" id="KKT47637.1"/>
    </source>
</evidence>
<dbReference type="AlphaFoldDB" id="A0A0G1JUN0"/>
<dbReference type="CDD" id="cd02883">
    <property type="entry name" value="NUDIX_Hydrolase"/>
    <property type="match status" value="1"/>
</dbReference>
<dbReference type="SUPFAM" id="SSF55811">
    <property type="entry name" value="Nudix"/>
    <property type="match status" value="1"/>
</dbReference>
<accession>A0A0G1JUN0</accession>
<evidence type="ECO:0000256" key="1">
    <source>
        <dbReference type="ARBA" id="ARBA00001946"/>
    </source>
</evidence>
<name>A0A0G1JUN0_9BACT</name>
<proteinExistence type="predicted"/>
<dbReference type="InterPro" id="IPR015797">
    <property type="entry name" value="NUDIX_hydrolase-like_dom_sf"/>
</dbReference>
<feature type="domain" description="Nudix hydrolase" evidence="3">
    <location>
        <begin position="28"/>
        <end position="149"/>
    </location>
</feature>
<dbReference type="Proteomes" id="UP000034063">
    <property type="component" value="Unassembled WGS sequence"/>
</dbReference>
<dbReference type="PANTHER" id="PTHR43046">
    <property type="entry name" value="GDP-MANNOSE MANNOSYL HYDROLASE"/>
    <property type="match status" value="1"/>
</dbReference>
<evidence type="ECO:0000313" key="5">
    <source>
        <dbReference type="Proteomes" id="UP000034063"/>
    </source>
</evidence>